<protein>
    <recommendedName>
        <fullName evidence="3">Heparinase</fullName>
    </recommendedName>
</protein>
<dbReference type="RefSeq" id="WP_106455157.1">
    <property type="nucleotide sequence ID" value="NZ_PXOH01000001.1"/>
</dbReference>
<dbReference type="Gene3D" id="1.50.10.100">
    <property type="entry name" value="Chondroitin AC/alginate lyase"/>
    <property type="match status" value="1"/>
</dbReference>
<dbReference type="OrthoDB" id="417335at2"/>
<gene>
    <name evidence="1" type="ORF">C7H19_01735</name>
</gene>
<comment type="caution">
    <text evidence="1">The sequence shown here is derived from an EMBL/GenBank/DDBJ whole genome shotgun (WGS) entry which is preliminary data.</text>
</comment>
<proteinExistence type="predicted"/>
<accession>A0A2T1M3W6</accession>
<dbReference type="SUPFAM" id="SSF48230">
    <property type="entry name" value="Chondroitin AC/alginate lyase"/>
    <property type="match status" value="1"/>
</dbReference>
<evidence type="ECO:0008006" key="3">
    <source>
        <dbReference type="Google" id="ProtNLM"/>
    </source>
</evidence>
<dbReference type="InterPro" id="IPR008929">
    <property type="entry name" value="Chondroitin_lyas"/>
</dbReference>
<organism evidence="1 2">
    <name type="scientific">Aphanothece hegewaldii CCALA 016</name>
    <dbReference type="NCBI Taxonomy" id="2107694"/>
    <lineage>
        <taxon>Bacteria</taxon>
        <taxon>Bacillati</taxon>
        <taxon>Cyanobacteriota</taxon>
        <taxon>Cyanophyceae</taxon>
        <taxon>Oscillatoriophycideae</taxon>
        <taxon>Chroococcales</taxon>
        <taxon>Aphanothecaceae</taxon>
        <taxon>Aphanothece</taxon>
    </lineage>
</organism>
<sequence>MKINYFLGAILTLFIGGAKAPNFKQIEQNILSGDINLQLKNGVWRKLEEKPIYQDLFLDITCNNSKCQPEVWGYAPKFNPDVDHQGTVNVTQNNNAWLLDIDLNILPNPWSEKTENAKYTIELVPNKDTLIGSYTGNYNNQTLQGKVTGTINPTISEPVANFSPIQQKEHPRLIFRKNQIPLLQQKAKTPEGKAILAQLNRTLKQPIYYDGFVPNGGYHATGYCLLSVLNNDRKPAETAWDIVEKSIKTPKKRLLEQSAVVSGVALAYDLCYQQWGLEQQKQVATWLYRQGDLLLKGDSPKNGGWNSNAWSNWQARAKGASGLAALAILNDPNSINEAKLKQQSPLYIAQRSERNIKRYLATAIGNQGFGTEGDHYTTEPWILTIIPFLQAYKQVLGQDLVTNSHAAWMLPHYVTRSLSPDATLPIATYGRHRHYAGKSLYAMGLGLVPESFLPGVMWVFNRSIGLEGDQSFGIQSPLEAAYILAGYPQQTKISNPAEIFDHTLVDEEKGFYVFRSRWQDNQDFIASIYTQQQPLTGSWSFPDVGSFRIWGLGGRWAIPGPSEGKWEDENVVMMPKTKPWKKGQSIVFQSRLNGSGIVSLITNPIIRPNSEPPVGVRSIRSFAVDYSGASGSPGLFAVVDQFVGSTQEKEFKEKIWVMHTAEQVSISKNTCTIQSANGATMQLTFITPSSVQLRAQKTATGNKILAKGGDDYFVVMTVQKGKAPPVKVIGTGLDAIVTIGKQEITFVKDKIILQDF</sequence>
<dbReference type="Proteomes" id="UP000239001">
    <property type="component" value="Unassembled WGS sequence"/>
</dbReference>
<dbReference type="Gene3D" id="2.70.98.70">
    <property type="match status" value="1"/>
</dbReference>
<reference evidence="1 2" key="2">
    <citation type="submission" date="2018-03" db="EMBL/GenBank/DDBJ databases">
        <authorList>
            <person name="Keele B.F."/>
        </authorList>
    </citation>
    <scope>NUCLEOTIDE SEQUENCE [LARGE SCALE GENOMIC DNA]</scope>
    <source>
        <strain evidence="1 2">CCALA 016</strain>
    </source>
</reference>
<evidence type="ECO:0000313" key="1">
    <source>
        <dbReference type="EMBL" id="PSF39537.1"/>
    </source>
</evidence>
<dbReference type="AlphaFoldDB" id="A0A2T1M3W6"/>
<evidence type="ECO:0000313" key="2">
    <source>
        <dbReference type="Proteomes" id="UP000239001"/>
    </source>
</evidence>
<dbReference type="EMBL" id="PXOH01000001">
    <property type="protein sequence ID" value="PSF39537.1"/>
    <property type="molecule type" value="Genomic_DNA"/>
</dbReference>
<keyword evidence="2" id="KW-1185">Reference proteome</keyword>
<reference evidence="1 2" key="1">
    <citation type="submission" date="2018-03" db="EMBL/GenBank/DDBJ databases">
        <title>The ancient ancestry and fast evolution of plastids.</title>
        <authorList>
            <person name="Moore K.R."/>
            <person name="Magnabosco C."/>
            <person name="Momper L."/>
            <person name="Gold D.A."/>
            <person name="Bosak T."/>
            <person name="Fournier G.P."/>
        </authorList>
    </citation>
    <scope>NUCLEOTIDE SEQUENCE [LARGE SCALE GENOMIC DNA]</scope>
    <source>
        <strain evidence="1 2">CCALA 016</strain>
    </source>
</reference>
<name>A0A2T1M3W6_9CHRO</name>